<sequence>MNQQPQGLDQFTIQLVIPYSDFFDGDQDPITWIEEIEKTFDANMISQDKKITVITSRLREELFKKVETRGHAYSDSTKTQIFVNGLCPEYCIHISTLTP</sequence>
<evidence type="ECO:0000313" key="2">
    <source>
        <dbReference type="Proteomes" id="UP000789706"/>
    </source>
</evidence>
<gene>
    <name evidence="1" type="ORF">DEBURN_LOCUS9055</name>
</gene>
<dbReference type="AlphaFoldDB" id="A0A9N9C512"/>
<organism evidence="1 2">
    <name type="scientific">Diversispora eburnea</name>
    <dbReference type="NCBI Taxonomy" id="1213867"/>
    <lineage>
        <taxon>Eukaryota</taxon>
        <taxon>Fungi</taxon>
        <taxon>Fungi incertae sedis</taxon>
        <taxon>Mucoromycota</taxon>
        <taxon>Glomeromycotina</taxon>
        <taxon>Glomeromycetes</taxon>
        <taxon>Diversisporales</taxon>
        <taxon>Diversisporaceae</taxon>
        <taxon>Diversispora</taxon>
    </lineage>
</organism>
<protein>
    <submittedName>
        <fullName evidence="1">9461_t:CDS:1</fullName>
    </submittedName>
</protein>
<accession>A0A9N9C512</accession>
<feature type="non-terminal residue" evidence="1">
    <location>
        <position position="1"/>
    </location>
</feature>
<dbReference type="Proteomes" id="UP000789706">
    <property type="component" value="Unassembled WGS sequence"/>
</dbReference>
<dbReference type="EMBL" id="CAJVPK010001556">
    <property type="protein sequence ID" value="CAG8590985.1"/>
    <property type="molecule type" value="Genomic_DNA"/>
</dbReference>
<name>A0A9N9C512_9GLOM</name>
<evidence type="ECO:0000313" key="1">
    <source>
        <dbReference type="EMBL" id="CAG8590985.1"/>
    </source>
</evidence>
<proteinExistence type="predicted"/>
<dbReference type="OrthoDB" id="2443065at2759"/>
<keyword evidence="2" id="KW-1185">Reference proteome</keyword>
<comment type="caution">
    <text evidence="1">The sequence shown here is derived from an EMBL/GenBank/DDBJ whole genome shotgun (WGS) entry which is preliminary data.</text>
</comment>
<reference evidence="1" key="1">
    <citation type="submission" date="2021-06" db="EMBL/GenBank/DDBJ databases">
        <authorList>
            <person name="Kallberg Y."/>
            <person name="Tangrot J."/>
            <person name="Rosling A."/>
        </authorList>
    </citation>
    <scope>NUCLEOTIDE SEQUENCE</scope>
    <source>
        <strain evidence="1">AZ414A</strain>
    </source>
</reference>